<dbReference type="EMBL" id="AGNK02004914">
    <property type="status" value="NOT_ANNOTATED_CDS"/>
    <property type="molecule type" value="Genomic_DNA"/>
</dbReference>
<dbReference type="EnsemblPlants" id="KQK94529">
    <property type="protein sequence ID" value="KQK94529"/>
    <property type="gene ID" value="SETIT_027780mg"/>
</dbReference>
<keyword evidence="2" id="KW-1185">Reference proteome</keyword>
<evidence type="ECO:0000313" key="1">
    <source>
        <dbReference type="EnsemblPlants" id="KQK94529"/>
    </source>
</evidence>
<dbReference type="Gramene" id="KQK94529">
    <property type="protein sequence ID" value="KQK94529"/>
    <property type="gene ID" value="SETIT_027780mg"/>
</dbReference>
<organism evidence="1 2">
    <name type="scientific">Setaria italica</name>
    <name type="common">Foxtail millet</name>
    <name type="synonym">Panicum italicum</name>
    <dbReference type="NCBI Taxonomy" id="4555"/>
    <lineage>
        <taxon>Eukaryota</taxon>
        <taxon>Viridiplantae</taxon>
        <taxon>Streptophyta</taxon>
        <taxon>Embryophyta</taxon>
        <taxon>Tracheophyta</taxon>
        <taxon>Spermatophyta</taxon>
        <taxon>Magnoliopsida</taxon>
        <taxon>Liliopsida</taxon>
        <taxon>Poales</taxon>
        <taxon>Poaceae</taxon>
        <taxon>PACMAD clade</taxon>
        <taxon>Panicoideae</taxon>
        <taxon>Panicodae</taxon>
        <taxon>Paniceae</taxon>
        <taxon>Cenchrinae</taxon>
        <taxon>Setaria</taxon>
    </lineage>
</organism>
<accession>K3ZMG5</accession>
<dbReference type="AlphaFoldDB" id="K3ZMG5"/>
<sequence length="73" mass="8436">MLTKWKHKGMQSANFISSFQIELCAHLTSLGLQNVSLQLTWEGKTKQKHFFMKITNCISTAISSRIRYCIFLP</sequence>
<protein>
    <submittedName>
        <fullName evidence="1">Uncharacterized protein</fullName>
    </submittedName>
</protein>
<name>K3ZMG5_SETIT</name>
<dbReference type="HOGENOM" id="CLU_2709534_0_0_1"/>
<proteinExistence type="predicted"/>
<evidence type="ECO:0000313" key="2">
    <source>
        <dbReference type="Proteomes" id="UP000004995"/>
    </source>
</evidence>
<reference evidence="1" key="2">
    <citation type="submission" date="2018-08" db="UniProtKB">
        <authorList>
            <consortium name="EnsemblPlants"/>
        </authorList>
    </citation>
    <scope>IDENTIFICATION</scope>
    <source>
        <strain evidence="1">Yugu1</strain>
    </source>
</reference>
<dbReference type="Proteomes" id="UP000004995">
    <property type="component" value="Unassembled WGS sequence"/>
</dbReference>
<dbReference type="InParanoid" id="K3ZMG5"/>
<reference evidence="2" key="1">
    <citation type="journal article" date="2012" name="Nat. Biotechnol.">
        <title>Reference genome sequence of the model plant Setaria.</title>
        <authorList>
            <person name="Bennetzen J.L."/>
            <person name="Schmutz J."/>
            <person name="Wang H."/>
            <person name="Percifield R."/>
            <person name="Hawkins J."/>
            <person name="Pontaroli A.C."/>
            <person name="Estep M."/>
            <person name="Feng L."/>
            <person name="Vaughn J.N."/>
            <person name="Grimwood J."/>
            <person name="Jenkins J."/>
            <person name="Barry K."/>
            <person name="Lindquist E."/>
            <person name="Hellsten U."/>
            <person name="Deshpande S."/>
            <person name="Wang X."/>
            <person name="Wu X."/>
            <person name="Mitros T."/>
            <person name="Triplett J."/>
            <person name="Yang X."/>
            <person name="Ye C.Y."/>
            <person name="Mauro-Herrera M."/>
            <person name="Wang L."/>
            <person name="Li P."/>
            <person name="Sharma M."/>
            <person name="Sharma R."/>
            <person name="Ronald P.C."/>
            <person name="Panaud O."/>
            <person name="Kellogg E.A."/>
            <person name="Brutnell T.P."/>
            <person name="Doust A.N."/>
            <person name="Tuskan G.A."/>
            <person name="Rokhsar D."/>
            <person name="Devos K.M."/>
        </authorList>
    </citation>
    <scope>NUCLEOTIDE SEQUENCE [LARGE SCALE GENOMIC DNA]</scope>
    <source>
        <strain evidence="2">cv. Yugu1</strain>
    </source>
</reference>